<dbReference type="Proteomes" id="UP000534783">
    <property type="component" value="Unassembled WGS sequence"/>
</dbReference>
<name>A0A7X6IAB1_9BACT</name>
<keyword evidence="9" id="KW-1185">Reference proteome</keyword>
<keyword evidence="2" id="KW-0479">Metal-binding</keyword>
<dbReference type="EMBL" id="VTOW01000001">
    <property type="protein sequence ID" value="NKE70225.1"/>
    <property type="molecule type" value="Genomic_DNA"/>
</dbReference>
<dbReference type="InterPro" id="IPR018560">
    <property type="entry name" value="DUF2016"/>
</dbReference>
<dbReference type="Pfam" id="PF09436">
    <property type="entry name" value="DUF2016"/>
    <property type="match status" value="1"/>
</dbReference>
<dbReference type="InterPro" id="IPR022499">
    <property type="entry name" value="PRTRC_protein-A"/>
</dbReference>
<dbReference type="RefSeq" id="WP_168058490.1">
    <property type="nucleotide sequence ID" value="NZ_VTOW01000001.1"/>
</dbReference>
<keyword evidence="4" id="KW-0862">Zinc</keyword>
<evidence type="ECO:0000256" key="2">
    <source>
        <dbReference type="ARBA" id="ARBA00022723"/>
    </source>
</evidence>
<feature type="domain" description="JAB" evidence="7">
    <location>
        <begin position="82"/>
        <end position="175"/>
    </location>
</feature>
<keyword evidence="3" id="KW-0378">Hydrolase</keyword>
<evidence type="ECO:0000256" key="1">
    <source>
        <dbReference type="ARBA" id="ARBA00022670"/>
    </source>
</evidence>
<protein>
    <submittedName>
        <fullName evidence="8">PRTRC system protein A</fullName>
    </submittedName>
</protein>
<evidence type="ECO:0000259" key="7">
    <source>
        <dbReference type="Pfam" id="PF14464"/>
    </source>
</evidence>
<evidence type="ECO:0000313" key="8">
    <source>
        <dbReference type="EMBL" id="NKE70225.1"/>
    </source>
</evidence>
<dbReference type="GO" id="GO:0046872">
    <property type="term" value="F:metal ion binding"/>
    <property type="evidence" value="ECO:0007669"/>
    <property type="project" value="UniProtKB-KW"/>
</dbReference>
<gene>
    <name evidence="8" type="ORF">MNODULE_05635</name>
</gene>
<dbReference type="AlphaFoldDB" id="A0A7X6IAB1"/>
<evidence type="ECO:0000259" key="6">
    <source>
        <dbReference type="Pfam" id="PF09436"/>
    </source>
</evidence>
<evidence type="ECO:0000256" key="3">
    <source>
        <dbReference type="ARBA" id="ARBA00022801"/>
    </source>
</evidence>
<evidence type="ECO:0000313" key="9">
    <source>
        <dbReference type="Proteomes" id="UP000534783"/>
    </source>
</evidence>
<proteinExistence type="predicted"/>
<feature type="domain" description="DUF2016" evidence="6">
    <location>
        <begin position="2"/>
        <end position="74"/>
    </location>
</feature>
<comment type="caution">
    <text evidence="8">The sequence shown here is derived from an EMBL/GenBank/DDBJ whole genome shotgun (WGS) entry which is preliminary data.</text>
</comment>
<dbReference type="GO" id="GO:0008237">
    <property type="term" value="F:metallopeptidase activity"/>
    <property type="evidence" value="ECO:0007669"/>
    <property type="project" value="UniProtKB-KW"/>
</dbReference>
<dbReference type="InterPro" id="IPR028090">
    <property type="entry name" value="JAB_dom_prok"/>
</dbReference>
<reference evidence="8 9" key="1">
    <citation type="journal article" date="2020" name="Nature">
        <title>Bacterial chemolithoautotrophy via manganese oxidation.</title>
        <authorList>
            <person name="Yu H."/>
            <person name="Leadbetter J.R."/>
        </authorList>
    </citation>
    <scope>NUCLEOTIDE SEQUENCE [LARGE SCALE GENOMIC DNA]</scope>
    <source>
        <strain evidence="8 9">Mn-1</strain>
    </source>
</reference>
<keyword evidence="5" id="KW-0482">Metalloprotease</keyword>
<dbReference type="NCBIfam" id="TIGR03735">
    <property type="entry name" value="PRTRC_A"/>
    <property type="match status" value="1"/>
</dbReference>
<keyword evidence="1" id="KW-0645">Protease</keyword>
<sequence length="206" mass="23400">MNAKDEILQTRLPTVMVPVFEPLPVLKAGETRLLMAEDGLWIEAEGDFGHFRRPLWKSRRKLPYGQVEIASELRCGPIPRKLVERFAELANEWTEWGCETAAWITWGPNVGWELLEPEILIRAAVSVRYTWPDLGPDTALVVDLHSHGIGSAFFSPTDDQSDLGFPHYSLVLGRCGRGRPLTQLDCKLRLCLAGYYFDELVPWIHT</sequence>
<accession>A0A7X6IAB1</accession>
<organism evidence="8 9">
    <name type="scientific">Candidatus Manganitrophus noduliformans</name>
    <dbReference type="NCBI Taxonomy" id="2606439"/>
    <lineage>
        <taxon>Bacteria</taxon>
        <taxon>Pseudomonadati</taxon>
        <taxon>Nitrospirota</taxon>
        <taxon>Nitrospiria</taxon>
        <taxon>Candidatus Troglogloeales</taxon>
        <taxon>Candidatus Manganitrophaceae</taxon>
        <taxon>Candidatus Manganitrophus</taxon>
    </lineage>
</organism>
<evidence type="ECO:0000256" key="5">
    <source>
        <dbReference type="ARBA" id="ARBA00023049"/>
    </source>
</evidence>
<evidence type="ECO:0000256" key="4">
    <source>
        <dbReference type="ARBA" id="ARBA00022833"/>
    </source>
</evidence>
<dbReference type="Pfam" id="PF14464">
    <property type="entry name" value="Prok-JAB"/>
    <property type="match status" value="1"/>
</dbReference>
<dbReference type="GO" id="GO:0006508">
    <property type="term" value="P:proteolysis"/>
    <property type="evidence" value="ECO:0007669"/>
    <property type="project" value="UniProtKB-KW"/>
</dbReference>